<evidence type="ECO:0000256" key="2">
    <source>
        <dbReference type="SAM" id="MobiDB-lite"/>
    </source>
</evidence>
<dbReference type="Pfam" id="PF25298">
    <property type="entry name" value="Baculo_FP_2nd"/>
    <property type="match status" value="1"/>
</dbReference>
<comment type="caution">
    <text evidence="4">The sequence shown here is derived from an EMBL/GenBank/DDBJ whole genome shotgun (WGS) entry which is preliminary data.</text>
</comment>
<dbReference type="AlphaFoldDB" id="A0AAU9T8K4"/>
<evidence type="ECO:0000259" key="3">
    <source>
        <dbReference type="Pfam" id="PF25298"/>
    </source>
</evidence>
<dbReference type="InterPro" id="IPR057251">
    <property type="entry name" value="FP_C"/>
</dbReference>
<organism evidence="4 5">
    <name type="scientific">Euphydryas editha</name>
    <name type="common">Edith's checkerspot</name>
    <dbReference type="NCBI Taxonomy" id="104508"/>
    <lineage>
        <taxon>Eukaryota</taxon>
        <taxon>Metazoa</taxon>
        <taxon>Ecdysozoa</taxon>
        <taxon>Arthropoda</taxon>
        <taxon>Hexapoda</taxon>
        <taxon>Insecta</taxon>
        <taxon>Pterygota</taxon>
        <taxon>Neoptera</taxon>
        <taxon>Endopterygota</taxon>
        <taxon>Lepidoptera</taxon>
        <taxon>Glossata</taxon>
        <taxon>Ditrysia</taxon>
        <taxon>Papilionoidea</taxon>
        <taxon>Nymphalidae</taxon>
        <taxon>Nymphalinae</taxon>
        <taxon>Euphydryas</taxon>
    </lineage>
</organism>
<accession>A0AAU9T8K4</accession>
<reference evidence="4" key="1">
    <citation type="submission" date="2022-03" db="EMBL/GenBank/DDBJ databases">
        <authorList>
            <person name="Tunstrom K."/>
        </authorList>
    </citation>
    <scope>NUCLEOTIDE SEQUENCE</scope>
</reference>
<keyword evidence="5" id="KW-1185">Reference proteome</keyword>
<feature type="domain" description="FP protein C-terminal" evidence="3">
    <location>
        <begin position="277"/>
        <end position="329"/>
    </location>
</feature>
<protein>
    <recommendedName>
        <fullName evidence="3">FP protein C-terminal domain-containing protein</fullName>
    </recommendedName>
</protein>
<evidence type="ECO:0000313" key="4">
    <source>
        <dbReference type="EMBL" id="CAH2083317.1"/>
    </source>
</evidence>
<gene>
    <name evidence="4" type="ORF">EEDITHA_LOCUS52</name>
</gene>
<evidence type="ECO:0000256" key="1">
    <source>
        <dbReference type="SAM" id="Coils"/>
    </source>
</evidence>
<keyword evidence="1" id="KW-0175">Coiled coil</keyword>
<feature type="coiled-coil region" evidence="1">
    <location>
        <begin position="118"/>
        <end position="169"/>
    </location>
</feature>
<proteinExistence type="predicted"/>
<dbReference type="EMBL" id="CAKOGL010000001">
    <property type="protein sequence ID" value="CAH2083317.1"/>
    <property type="molecule type" value="Genomic_DNA"/>
</dbReference>
<dbReference type="Proteomes" id="UP001153954">
    <property type="component" value="Unassembled WGS sequence"/>
</dbReference>
<sequence>MLRSPNKQYSSNPDISGLSEPTNITVRKRKHDEDYSEALMHLTSNIANKLDIWKAEIQNNISQVKKDLESVLKTDFDKLSISFSEIKSEISCVRLEYQEIKKSVQSLKLKQEETIEKVVDLEKSVQFHSDQYDDLNKKVEILENNKINMESLESRIKFLENDHKLLKMELNSNYQRDRLLNLEVFGVVETGNENLLDLILSIAKHACVKVDSEDILEVNRITPKIKVQGRPRSIIVKMKSRLLKENIISGIRKKHITNQDLGIIGNTSRVYVNEHLTQFNKLLFKKCREAANLKRYQYVWTKNGRIFVRRNDTSPVVQIKQEEDIARIV</sequence>
<evidence type="ECO:0000313" key="5">
    <source>
        <dbReference type="Proteomes" id="UP001153954"/>
    </source>
</evidence>
<feature type="region of interest" description="Disordered" evidence="2">
    <location>
        <begin position="1"/>
        <end position="20"/>
    </location>
</feature>
<name>A0AAU9T8K4_EUPED</name>